<reference evidence="6 7" key="1">
    <citation type="journal article" date="2013" name="Genome Announc.">
        <title>Genome Sequence of Staphylococcus massiliensis Strain S46, Isolated from the Surface of Healthy Human Skin.</title>
        <authorList>
            <person name="Srivastav R."/>
            <person name="Singh A."/>
            <person name="Jangir P.K."/>
            <person name="Kumari C."/>
            <person name="Muduli S."/>
            <person name="Sharma R."/>
        </authorList>
    </citation>
    <scope>NUCLEOTIDE SEQUENCE [LARGE SCALE GENOMIC DNA]</scope>
    <source>
        <strain evidence="6 7">S46</strain>
    </source>
</reference>
<dbReference type="InterPro" id="IPR027417">
    <property type="entry name" value="P-loop_NTPase"/>
</dbReference>
<accession>K9AJJ5</accession>
<dbReference type="PATRIC" id="fig|1229783.3.peg.1535"/>
<dbReference type="eggNOG" id="COG1131">
    <property type="taxonomic scope" value="Bacteria"/>
</dbReference>
<dbReference type="Pfam" id="PF00005">
    <property type="entry name" value="ABC_tran"/>
    <property type="match status" value="1"/>
</dbReference>
<dbReference type="CDD" id="cd03230">
    <property type="entry name" value="ABC_DR_subfamily_A"/>
    <property type="match status" value="1"/>
</dbReference>
<sequence length="291" mass="33667">MTPIIQIHQLTKHYGQTLVFENLDLEIKRNQITCLLGENGAGKSTLMKCIVNLVIPDNGSIRIDTDIKNIGCILEGERNIYYYLTVYDNLFYFGKLNRIKKHILEHRIKIVLNQLNLNDKKDSYVSQLSRGMQQKVALAILLIKEPEVLILDEPTLGLDVQSTDELLSYLVTLVASGKTIILTTHQMEIVEQIGDNILILREGKICFSDTKHALLKQYNNQNYVEIETTVPISNYVLPYFIFVDDYHFRVCMDDLPNALHYLEKNTIRTKDIYKVEKSLRDIFKEVMRDTP</sequence>
<evidence type="ECO:0000259" key="5">
    <source>
        <dbReference type="PROSITE" id="PS50893"/>
    </source>
</evidence>
<evidence type="ECO:0000256" key="4">
    <source>
        <dbReference type="ARBA" id="ARBA00022840"/>
    </source>
</evidence>
<evidence type="ECO:0000313" key="6">
    <source>
        <dbReference type="EMBL" id="EKU47424.1"/>
    </source>
</evidence>
<comment type="similarity">
    <text evidence="1">Belongs to the ABC transporter superfamily.</text>
</comment>
<dbReference type="PANTHER" id="PTHR42711">
    <property type="entry name" value="ABC TRANSPORTER ATP-BINDING PROTEIN"/>
    <property type="match status" value="1"/>
</dbReference>
<dbReference type="InterPro" id="IPR050763">
    <property type="entry name" value="ABC_transporter_ATP-binding"/>
</dbReference>
<feature type="domain" description="ABC transporter" evidence="5">
    <location>
        <begin position="5"/>
        <end position="227"/>
    </location>
</feature>
<keyword evidence="2" id="KW-0813">Transport</keyword>
<dbReference type="InterPro" id="IPR003439">
    <property type="entry name" value="ABC_transporter-like_ATP-bd"/>
</dbReference>
<evidence type="ECO:0000256" key="3">
    <source>
        <dbReference type="ARBA" id="ARBA00022741"/>
    </source>
</evidence>
<dbReference type="GO" id="GO:0016887">
    <property type="term" value="F:ATP hydrolysis activity"/>
    <property type="evidence" value="ECO:0007669"/>
    <property type="project" value="InterPro"/>
</dbReference>
<dbReference type="AlphaFoldDB" id="K9AJJ5"/>
<keyword evidence="3" id="KW-0547">Nucleotide-binding</keyword>
<proteinExistence type="inferred from homology"/>
<dbReference type="RefSeq" id="WP_009383854.1">
    <property type="nucleotide sequence ID" value="NZ_AMSQ01000011.1"/>
</dbReference>
<keyword evidence="7" id="KW-1185">Reference proteome</keyword>
<dbReference type="SMART" id="SM00382">
    <property type="entry name" value="AAA"/>
    <property type="match status" value="1"/>
</dbReference>
<dbReference type="STRING" id="1229783.C273_07617"/>
<name>K9AJJ5_9STAP</name>
<dbReference type="Proteomes" id="UP000009885">
    <property type="component" value="Unassembled WGS sequence"/>
</dbReference>
<dbReference type="PANTHER" id="PTHR42711:SF5">
    <property type="entry name" value="ABC TRANSPORTER ATP-BINDING PROTEIN NATA"/>
    <property type="match status" value="1"/>
</dbReference>
<dbReference type="OrthoDB" id="9804819at2"/>
<dbReference type="PROSITE" id="PS50893">
    <property type="entry name" value="ABC_TRANSPORTER_2"/>
    <property type="match status" value="1"/>
</dbReference>
<comment type="caution">
    <text evidence="6">The sequence shown here is derived from an EMBL/GenBank/DDBJ whole genome shotgun (WGS) entry which is preliminary data.</text>
</comment>
<protein>
    <submittedName>
        <fullName evidence="6">ABC transporter</fullName>
    </submittedName>
</protein>
<keyword evidence="4" id="KW-0067">ATP-binding</keyword>
<dbReference type="GO" id="GO:0005524">
    <property type="term" value="F:ATP binding"/>
    <property type="evidence" value="ECO:0007669"/>
    <property type="project" value="UniProtKB-KW"/>
</dbReference>
<evidence type="ECO:0000256" key="1">
    <source>
        <dbReference type="ARBA" id="ARBA00005417"/>
    </source>
</evidence>
<evidence type="ECO:0000256" key="2">
    <source>
        <dbReference type="ARBA" id="ARBA00022448"/>
    </source>
</evidence>
<dbReference type="Gene3D" id="3.40.50.300">
    <property type="entry name" value="P-loop containing nucleotide triphosphate hydrolases"/>
    <property type="match status" value="1"/>
</dbReference>
<dbReference type="InterPro" id="IPR003593">
    <property type="entry name" value="AAA+_ATPase"/>
</dbReference>
<dbReference type="EMBL" id="AMSQ01000011">
    <property type="protein sequence ID" value="EKU47424.1"/>
    <property type="molecule type" value="Genomic_DNA"/>
</dbReference>
<gene>
    <name evidence="6" type="ORF">C273_07617</name>
</gene>
<evidence type="ECO:0000313" key="7">
    <source>
        <dbReference type="Proteomes" id="UP000009885"/>
    </source>
</evidence>
<dbReference type="SUPFAM" id="SSF52540">
    <property type="entry name" value="P-loop containing nucleoside triphosphate hydrolases"/>
    <property type="match status" value="1"/>
</dbReference>
<organism evidence="6 7">
    <name type="scientific">Staphylococcus massiliensis S46</name>
    <dbReference type="NCBI Taxonomy" id="1229783"/>
    <lineage>
        <taxon>Bacteria</taxon>
        <taxon>Bacillati</taxon>
        <taxon>Bacillota</taxon>
        <taxon>Bacilli</taxon>
        <taxon>Bacillales</taxon>
        <taxon>Staphylococcaceae</taxon>
        <taxon>Staphylococcus</taxon>
    </lineage>
</organism>